<evidence type="ECO:0000259" key="4">
    <source>
        <dbReference type="Pfam" id="PF02397"/>
    </source>
</evidence>
<dbReference type="OrthoDB" id="9808602at2"/>
<evidence type="ECO:0000256" key="3">
    <source>
        <dbReference type="SAM" id="MobiDB-lite"/>
    </source>
</evidence>
<keyword evidence="2" id="KW-0270">Exopolysaccharide synthesis</keyword>
<protein>
    <recommendedName>
        <fullName evidence="4">Bacterial sugar transferase domain-containing protein</fullName>
    </recommendedName>
</protein>
<gene>
    <name evidence="5" type="ORF">CBW24_00980</name>
</gene>
<feature type="compositionally biased region" description="Polar residues" evidence="3">
    <location>
        <begin position="266"/>
        <end position="281"/>
    </location>
</feature>
<dbReference type="GO" id="GO:0000271">
    <property type="term" value="P:polysaccharide biosynthetic process"/>
    <property type="evidence" value="ECO:0007669"/>
    <property type="project" value="UniProtKB-KW"/>
</dbReference>
<name>A0A291LVQ9_9RHOB</name>
<dbReference type="Pfam" id="PF02397">
    <property type="entry name" value="Bac_transf"/>
    <property type="match status" value="1"/>
</dbReference>
<dbReference type="KEGG" id="cmag:CBW24_00980"/>
<dbReference type="InterPro" id="IPR003362">
    <property type="entry name" value="Bact_transf"/>
</dbReference>
<evidence type="ECO:0000256" key="2">
    <source>
        <dbReference type="ARBA" id="ARBA00023169"/>
    </source>
</evidence>
<dbReference type="PANTHER" id="PTHR30576:SF0">
    <property type="entry name" value="UNDECAPRENYL-PHOSPHATE N-ACETYLGALACTOSAMINYL 1-PHOSPHATE TRANSFERASE-RELATED"/>
    <property type="match status" value="1"/>
</dbReference>
<accession>A0A291LVQ9</accession>
<evidence type="ECO:0000313" key="6">
    <source>
        <dbReference type="Proteomes" id="UP000219050"/>
    </source>
</evidence>
<dbReference type="PANTHER" id="PTHR30576">
    <property type="entry name" value="COLANIC BIOSYNTHESIS UDP-GLUCOSE LIPID CARRIER TRANSFERASE"/>
    <property type="match status" value="1"/>
</dbReference>
<feature type="domain" description="Bacterial sugar transferase" evidence="4">
    <location>
        <begin position="2"/>
        <end position="195"/>
    </location>
</feature>
<reference evidence="5 6" key="1">
    <citation type="submission" date="2017-05" db="EMBL/GenBank/DDBJ databases">
        <title>Comparative genomic and metabolic analysis of manganese-oxidizing mechanisms in Celeribater manganoxidans DY25T: its adaption to the environment of polymetallic nodule.</title>
        <authorList>
            <person name="Wang X."/>
        </authorList>
    </citation>
    <scope>NUCLEOTIDE SEQUENCE [LARGE SCALE GENOMIC DNA]</scope>
    <source>
        <strain evidence="5 6">DY25</strain>
    </source>
</reference>
<evidence type="ECO:0000256" key="1">
    <source>
        <dbReference type="ARBA" id="ARBA00006464"/>
    </source>
</evidence>
<keyword evidence="6" id="KW-1185">Reference proteome</keyword>
<dbReference type="GO" id="GO:0016780">
    <property type="term" value="F:phosphotransferase activity, for other substituted phosphate groups"/>
    <property type="evidence" value="ECO:0007669"/>
    <property type="project" value="TreeGrafter"/>
</dbReference>
<dbReference type="EMBL" id="CP021404">
    <property type="protein sequence ID" value="ATI40724.1"/>
    <property type="molecule type" value="Genomic_DNA"/>
</dbReference>
<evidence type="ECO:0000313" key="5">
    <source>
        <dbReference type="EMBL" id="ATI40724.1"/>
    </source>
</evidence>
<organism evidence="5 6">
    <name type="scientific">Pacificitalea manganoxidans</name>
    <dbReference type="NCBI Taxonomy" id="1411902"/>
    <lineage>
        <taxon>Bacteria</taxon>
        <taxon>Pseudomonadati</taxon>
        <taxon>Pseudomonadota</taxon>
        <taxon>Alphaproteobacteria</taxon>
        <taxon>Rhodobacterales</taxon>
        <taxon>Paracoccaceae</taxon>
        <taxon>Pacificitalea</taxon>
    </lineage>
</organism>
<sequence length="281" mass="31530">MRRSLDLTLALLLIPVVVPLAALVALALLATQGRPLLFVSERMRSVDEGFSLIKFRTMEPSATLPGPCGGGTLRRVTPLGLWLRRSRLDELPQLWNILRGDMCFIGPRPPLRQHVTLFQDDYRSLLADGPGLTGLATLTCYRWEERLLARSSSALETEQIYLRQCLPRKLRIDRLHQARRSLRWDLWLMICTVLRHLPPCGRARRQATIRMASSRPVRSLKPRSVTALPPPKSSTVDPSTMVAWAAITAAPSVALPTRSADRNRRSSPSTKSSIWSRPMSS</sequence>
<dbReference type="Proteomes" id="UP000219050">
    <property type="component" value="Chromosome"/>
</dbReference>
<comment type="similarity">
    <text evidence="1">Belongs to the bacterial sugar transferase family.</text>
</comment>
<dbReference type="AlphaFoldDB" id="A0A291LVQ9"/>
<feature type="region of interest" description="Disordered" evidence="3">
    <location>
        <begin position="212"/>
        <end position="236"/>
    </location>
</feature>
<feature type="region of interest" description="Disordered" evidence="3">
    <location>
        <begin position="255"/>
        <end position="281"/>
    </location>
</feature>
<proteinExistence type="inferred from homology"/>